<dbReference type="PANTHER" id="PTHR23521">
    <property type="entry name" value="TRANSPORTER MFS SUPERFAMILY"/>
    <property type="match status" value="1"/>
</dbReference>
<feature type="transmembrane region" description="Helical" evidence="4">
    <location>
        <begin position="323"/>
        <end position="346"/>
    </location>
</feature>
<protein>
    <submittedName>
        <fullName evidence="6">Predicted arabinose efflux permease, MFS family</fullName>
    </submittedName>
</protein>
<keyword evidence="1 4" id="KW-0812">Transmembrane</keyword>
<dbReference type="Pfam" id="PF07690">
    <property type="entry name" value="MFS_1"/>
    <property type="match status" value="2"/>
</dbReference>
<feature type="transmembrane region" description="Helical" evidence="4">
    <location>
        <begin position="132"/>
        <end position="151"/>
    </location>
</feature>
<evidence type="ECO:0000256" key="2">
    <source>
        <dbReference type="ARBA" id="ARBA00022989"/>
    </source>
</evidence>
<feature type="transmembrane region" description="Helical" evidence="4">
    <location>
        <begin position="290"/>
        <end position="311"/>
    </location>
</feature>
<dbReference type="PANTHER" id="PTHR23521:SF3">
    <property type="entry name" value="MFS TRANSPORTER"/>
    <property type="match status" value="1"/>
</dbReference>
<gene>
    <name evidence="6" type="ORF">Ga0061065_102285</name>
</gene>
<evidence type="ECO:0000313" key="6">
    <source>
        <dbReference type="EMBL" id="CUB02947.1"/>
    </source>
</evidence>
<feature type="transmembrane region" description="Helical" evidence="4">
    <location>
        <begin position="200"/>
        <end position="224"/>
    </location>
</feature>
<feature type="transmembrane region" description="Helical" evidence="4">
    <location>
        <begin position="352"/>
        <end position="374"/>
    </location>
</feature>
<dbReference type="GO" id="GO:0005886">
    <property type="term" value="C:plasma membrane"/>
    <property type="evidence" value="ECO:0007669"/>
    <property type="project" value="TreeGrafter"/>
</dbReference>
<dbReference type="PROSITE" id="PS50850">
    <property type="entry name" value="MFS"/>
    <property type="match status" value="1"/>
</dbReference>
<evidence type="ECO:0000313" key="7">
    <source>
        <dbReference type="Proteomes" id="UP000182769"/>
    </source>
</evidence>
<feature type="transmembrane region" description="Helical" evidence="4">
    <location>
        <begin position="48"/>
        <end position="66"/>
    </location>
</feature>
<proteinExistence type="predicted"/>
<dbReference type="EMBL" id="CYHG01000002">
    <property type="protein sequence ID" value="CUB02947.1"/>
    <property type="molecule type" value="Genomic_DNA"/>
</dbReference>
<dbReference type="CDD" id="cd17477">
    <property type="entry name" value="MFS_YcaD_like"/>
    <property type="match status" value="1"/>
</dbReference>
<dbReference type="Gene3D" id="1.20.1250.20">
    <property type="entry name" value="MFS general substrate transporter like domains"/>
    <property type="match status" value="2"/>
</dbReference>
<feature type="transmembrane region" description="Helical" evidence="4">
    <location>
        <begin position="103"/>
        <end position="120"/>
    </location>
</feature>
<name>A0A0K6IHX3_9GAMM</name>
<dbReference type="Proteomes" id="UP000182769">
    <property type="component" value="Unassembled WGS sequence"/>
</dbReference>
<dbReference type="InterPro" id="IPR011701">
    <property type="entry name" value="MFS"/>
</dbReference>
<evidence type="ECO:0000256" key="3">
    <source>
        <dbReference type="ARBA" id="ARBA00023136"/>
    </source>
</evidence>
<dbReference type="SUPFAM" id="SSF103473">
    <property type="entry name" value="MFS general substrate transporter"/>
    <property type="match status" value="1"/>
</dbReference>
<dbReference type="STRING" id="1137284.GCA_001418205_00791"/>
<feature type="transmembrane region" description="Helical" evidence="4">
    <location>
        <begin position="236"/>
        <end position="254"/>
    </location>
</feature>
<sequence>MFKQTLLPIWSLLFGVAIITMASALQSSLIGIRASIEAFNTTATGLIMSSYYVGFILGSILVPIWVKNVGHIRVFAAVASLASVTILMQSVVVNPWFWMSMRMGTGLCYAGLFIVTESWLNGIATNNTRGRLFSIYIIEIWASQTLGQFLLNVSSPSGYGLFILTSVLISMALVPLLLVRTPSPTIEVPEKLNLAGLIKAAPLGASGAFVAGITSGAILGLGALYGKSIGLDVAEISIFMGASYIGGMLLQWPIGKFSDNQDRRMTILWVGVVAGITALVVPIGHGMESLVVMMIGMFLVGAFTFPMYSLSSSHLNDHLRPEQILSASSGLILLNGAGGVLGPLVASAMMDFLHLDALFVMIACMNLAMAAFAWTRIRAKAAPITVEEQGDHVHVGIAMSPVVAAEMLSEADVNTPNTSQSNEVEMKL</sequence>
<feature type="domain" description="Major facilitator superfamily (MFS) profile" evidence="5">
    <location>
        <begin position="200"/>
        <end position="428"/>
    </location>
</feature>
<feature type="transmembrane region" description="Helical" evidence="4">
    <location>
        <begin position="157"/>
        <end position="179"/>
    </location>
</feature>
<organism evidence="6 7">
    <name type="scientific">Marinomonas fungiae</name>
    <dbReference type="NCBI Taxonomy" id="1137284"/>
    <lineage>
        <taxon>Bacteria</taxon>
        <taxon>Pseudomonadati</taxon>
        <taxon>Pseudomonadota</taxon>
        <taxon>Gammaproteobacteria</taxon>
        <taxon>Oceanospirillales</taxon>
        <taxon>Oceanospirillaceae</taxon>
        <taxon>Marinomonas</taxon>
    </lineage>
</organism>
<keyword evidence="3 4" id="KW-0472">Membrane</keyword>
<reference evidence="7" key="1">
    <citation type="submission" date="2015-08" db="EMBL/GenBank/DDBJ databases">
        <authorList>
            <person name="Varghese N."/>
        </authorList>
    </citation>
    <scope>NUCLEOTIDE SEQUENCE [LARGE SCALE GENOMIC DNA]</scope>
    <source>
        <strain evidence="7">JCM 18476</strain>
    </source>
</reference>
<keyword evidence="7" id="KW-1185">Reference proteome</keyword>
<dbReference type="GO" id="GO:0022857">
    <property type="term" value="F:transmembrane transporter activity"/>
    <property type="evidence" value="ECO:0007669"/>
    <property type="project" value="InterPro"/>
</dbReference>
<dbReference type="InterPro" id="IPR047200">
    <property type="entry name" value="MFS_YcaD-like"/>
</dbReference>
<dbReference type="RefSeq" id="WP_055461915.1">
    <property type="nucleotide sequence ID" value="NZ_CYHG01000002.1"/>
</dbReference>
<dbReference type="InterPro" id="IPR036259">
    <property type="entry name" value="MFS_trans_sf"/>
</dbReference>
<feature type="transmembrane region" description="Helical" evidence="4">
    <location>
        <begin position="266"/>
        <end position="284"/>
    </location>
</feature>
<evidence type="ECO:0000256" key="4">
    <source>
        <dbReference type="SAM" id="Phobius"/>
    </source>
</evidence>
<evidence type="ECO:0000259" key="5">
    <source>
        <dbReference type="PROSITE" id="PS50850"/>
    </source>
</evidence>
<dbReference type="InterPro" id="IPR020846">
    <property type="entry name" value="MFS_dom"/>
</dbReference>
<dbReference type="OrthoDB" id="9810614at2"/>
<accession>A0A0K6IHX3</accession>
<keyword evidence="2 4" id="KW-1133">Transmembrane helix</keyword>
<evidence type="ECO:0000256" key="1">
    <source>
        <dbReference type="ARBA" id="ARBA00022692"/>
    </source>
</evidence>
<feature type="transmembrane region" description="Helical" evidence="4">
    <location>
        <begin position="73"/>
        <end position="97"/>
    </location>
</feature>
<dbReference type="AlphaFoldDB" id="A0A0K6IHX3"/>